<dbReference type="Pfam" id="PF03221">
    <property type="entry name" value="HTH_Tnp_Tc5"/>
    <property type="match status" value="1"/>
</dbReference>
<evidence type="ECO:0000313" key="3">
    <source>
        <dbReference type="EMBL" id="RHZ26530.1"/>
    </source>
</evidence>
<accession>A0A3R7CHT0</accession>
<feature type="domain" description="HTH CENPB-type" evidence="2">
    <location>
        <begin position="53"/>
        <end position="123"/>
    </location>
</feature>
<evidence type="ECO:0000313" key="4">
    <source>
        <dbReference type="Proteomes" id="UP000285430"/>
    </source>
</evidence>
<dbReference type="VEuPathDB" id="FungiDB:H257_12655"/>
<dbReference type="PANTHER" id="PTHR19303:SF74">
    <property type="entry name" value="POGO TRANSPOSABLE ELEMENT WITH KRAB DOMAIN"/>
    <property type="match status" value="1"/>
</dbReference>
<dbReference type="AlphaFoldDB" id="A0A3R7CHT0"/>
<dbReference type="Proteomes" id="UP000285430">
    <property type="component" value="Unassembled WGS sequence"/>
</dbReference>
<dbReference type="EMBL" id="QUTH01002334">
    <property type="protein sequence ID" value="RHZ26530.1"/>
    <property type="molecule type" value="Genomic_DNA"/>
</dbReference>
<gene>
    <name evidence="3" type="ORF">DYB37_013387</name>
</gene>
<protein>
    <recommendedName>
        <fullName evidence="2">HTH CENPB-type domain-containing protein</fullName>
    </recommendedName>
</protein>
<name>A0A3R7CHT0_APHAT</name>
<evidence type="ECO:0000256" key="1">
    <source>
        <dbReference type="ARBA" id="ARBA00023125"/>
    </source>
</evidence>
<dbReference type="PANTHER" id="PTHR19303">
    <property type="entry name" value="TRANSPOSON"/>
    <property type="match status" value="1"/>
</dbReference>
<comment type="caution">
    <text evidence="3">The sequence shown here is derived from an EMBL/GenBank/DDBJ whole genome shotgun (WGS) entry which is preliminary data.</text>
</comment>
<dbReference type="GO" id="GO:0003677">
    <property type="term" value="F:DNA binding"/>
    <property type="evidence" value="ECO:0007669"/>
    <property type="project" value="UniProtKB-KW"/>
</dbReference>
<proteinExistence type="predicted"/>
<keyword evidence="1" id="KW-0238">DNA-binding</keyword>
<evidence type="ECO:0000259" key="2">
    <source>
        <dbReference type="PROSITE" id="PS51253"/>
    </source>
</evidence>
<dbReference type="InterPro" id="IPR006600">
    <property type="entry name" value="HTH_CenpB_DNA-bd_dom"/>
</dbReference>
<reference evidence="3 4" key="1">
    <citation type="submission" date="2018-08" db="EMBL/GenBank/DDBJ databases">
        <title>Aphanomyces genome sequencing and annotation.</title>
        <authorList>
            <person name="Minardi D."/>
            <person name="Oidtmann B."/>
            <person name="Van Der Giezen M."/>
            <person name="Studholme D.J."/>
        </authorList>
    </citation>
    <scope>NUCLEOTIDE SEQUENCE [LARGE SCALE GENOMIC DNA]</scope>
    <source>
        <strain evidence="3 4">Da</strain>
    </source>
</reference>
<dbReference type="InterPro" id="IPR050863">
    <property type="entry name" value="CenT-Element_Derived"/>
</dbReference>
<dbReference type="PROSITE" id="PS51253">
    <property type="entry name" value="HTH_CENPB"/>
    <property type="match status" value="1"/>
</dbReference>
<sequence>MKLYSRDQFAAALDQALDSENGQSVNSIANDAKIPQTTLKEAVRRARSGDEMKQRGRKLALTVDMESDLREWALAMQARRMPVTADELIEGATKIIDGFTPGATLTRGWYDGFMKRSHDLTHRKSQSISNARNFVTDDDVDALYAKIKAAIVLVGNDAARVYNMDETGFAPKRHANKVIAQVGSTNVRSQEARLNFHMTIVGLLADAFEVLTVEHAALASTSSGFMNSGLFLAWLKMFSKATGDVTKPVLLVYDGCASHYSVDIVDQAQKLGITFTSSSSPAGDERELCGVAFNPSCASDTLSATSPIQSTTPMTTKVEPVVEEGEPFGMSSPLKVLMAQWGDLEDVINSMPTPTQSIDELIAALEAIDFSSMLETPQDSWRHDNEDHCNQGELSGVSSAIDEDDDAPFSVAFTMHGIQSSWRDEVVGSDWLHNSKRMFVRGFDWSYKMLCESHLMPLMQCAINMHGALLP</sequence>
<organism evidence="3 4">
    <name type="scientific">Aphanomyces astaci</name>
    <name type="common">Crayfish plague agent</name>
    <dbReference type="NCBI Taxonomy" id="112090"/>
    <lineage>
        <taxon>Eukaryota</taxon>
        <taxon>Sar</taxon>
        <taxon>Stramenopiles</taxon>
        <taxon>Oomycota</taxon>
        <taxon>Saprolegniomycetes</taxon>
        <taxon>Saprolegniales</taxon>
        <taxon>Verrucalvaceae</taxon>
        <taxon>Aphanomyces</taxon>
    </lineage>
</organism>
<dbReference type="GO" id="GO:0005634">
    <property type="term" value="C:nucleus"/>
    <property type="evidence" value="ECO:0007669"/>
    <property type="project" value="TreeGrafter"/>
</dbReference>
<dbReference type="VEuPathDB" id="FungiDB:H257_12457"/>